<accession>A0A5C6TWG5</accession>
<evidence type="ECO:0000256" key="3">
    <source>
        <dbReference type="SAM" id="SignalP"/>
    </source>
</evidence>
<dbReference type="AlphaFoldDB" id="A0A5C6TWG5"/>
<dbReference type="PROSITE" id="PS00530">
    <property type="entry name" value="RNASE_T2_1"/>
    <property type="match status" value="1"/>
</dbReference>
<comment type="similarity">
    <text evidence="1 2">Belongs to the RNase T2 family.</text>
</comment>
<evidence type="ECO:0000313" key="5">
    <source>
        <dbReference type="Proteomes" id="UP000321249"/>
    </source>
</evidence>
<dbReference type="PROSITE" id="PS00531">
    <property type="entry name" value="RNASE_T2_2"/>
    <property type="match status" value="1"/>
</dbReference>
<dbReference type="EMBL" id="VOQQ01000001">
    <property type="protein sequence ID" value="TXC64732.1"/>
    <property type="molecule type" value="Genomic_DNA"/>
</dbReference>
<evidence type="ECO:0000313" key="4">
    <source>
        <dbReference type="EMBL" id="TXC64732.1"/>
    </source>
</evidence>
<dbReference type="RefSeq" id="WP_147044155.1">
    <property type="nucleotide sequence ID" value="NZ_BAABIR010000001.1"/>
</dbReference>
<organism evidence="4 5">
    <name type="scientific">Allosphingosinicella ginsenosidimutans</name>
    <dbReference type="NCBI Taxonomy" id="1176539"/>
    <lineage>
        <taxon>Bacteria</taxon>
        <taxon>Pseudomonadati</taxon>
        <taxon>Pseudomonadota</taxon>
        <taxon>Alphaproteobacteria</taxon>
        <taxon>Sphingomonadales</taxon>
        <taxon>Sphingomonadaceae</taxon>
        <taxon>Allosphingosinicella</taxon>
    </lineage>
</organism>
<dbReference type="InterPro" id="IPR018188">
    <property type="entry name" value="RNase_T2_His_AS_1"/>
</dbReference>
<dbReference type="GO" id="GO:0006401">
    <property type="term" value="P:RNA catabolic process"/>
    <property type="evidence" value="ECO:0007669"/>
    <property type="project" value="TreeGrafter"/>
</dbReference>
<keyword evidence="3" id="KW-0732">Signal</keyword>
<feature type="signal peptide" evidence="3">
    <location>
        <begin position="1"/>
        <end position="22"/>
    </location>
</feature>
<comment type="caution">
    <text evidence="4">The sequence shown here is derived from an EMBL/GenBank/DDBJ whole genome shotgun (WGS) entry which is preliminary data.</text>
</comment>
<dbReference type="Proteomes" id="UP000321249">
    <property type="component" value="Unassembled WGS sequence"/>
</dbReference>
<dbReference type="InterPro" id="IPR001568">
    <property type="entry name" value="RNase_T2-like"/>
</dbReference>
<dbReference type="OrthoDB" id="4720638at2"/>
<dbReference type="GO" id="GO:0033897">
    <property type="term" value="F:ribonuclease T2 activity"/>
    <property type="evidence" value="ECO:0007669"/>
    <property type="project" value="InterPro"/>
</dbReference>
<name>A0A5C6TWG5_9SPHN</name>
<gene>
    <name evidence="4" type="ORF">FRZ32_14400</name>
</gene>
<dbReference type="Pfam" id="PF00445">
    <property type="entry name" value="Ribonuclease_T2"/>
    <property type="match status" value="1"/>
</dbReference>
<feature type="chain" id="PRO_5022690762" evidence="3">
    <location>
        <begin position="23"/>
        <end position="239"/>
    </location>
</feature>
<evidence type="ECO:0000256" key="1">
    <source>
        <dbReference type="ARBA" id="ARBA00007469"/>
    </source>
</evidence>
<dbReference type="PANTHER" id="PTHR11240:SF22">
    <property type="entry name" value="RIBONUCLEASE T2"/>
    <property type="match status" value="1"/>
</dbReference>
<protein>
    <submittedName>
        <fullName evidence="4">Ribonuclease T</fullName>
    </submittedName>
</protein>
<reference evidence="4 5" key="1">
    <citation type="journal article" date="2015" name="J. Microbiol.">
        <title>Sphingosinicella ginsenosidimutans sp. nov., with ginsenoside converting activity.</title>
        <authorList>
            <person name="Kim J.K."/>
            <person name="Kang M.S."/>
            <person name="Park S.C."/>
            <person name="Kim K.M."/>
            <person name="Choi K."/>
            <person name="Yoon M.H."/>
            <person name="Im W.T."/>
        </authorList>
    </citation>
    <scope>NUCLEOTIDE SEQUENCE [LARGE SCALE GENOMIC DNA]</scope>
    <source>
        <strain evidence="4 5">BS-11</strain>
    </source>
</reference>
<dbReference type="InterPro" id="IPR036430">
    <property type="entry name" value="RNase_T2-like_sf"/>
</dbReference>
<dbReference type="Gene3D" id="3.90.730.10">
    <property type="entry name" value="Ribonuclease T2-like"/>
    <property type="match status" value="1"/>
</dbReference>
<keyword evidence="5" id="KW-1185">Reference proteome</keyword>
<dbReference type="GO" id="GO:0003723">
    <property type="term" value="F:RNA binding"/>
    <property type="evidence" value="ECO:0007669"/>
    <property type="project" value="InterPro"/>
</dbReference>
<dbReference type="InterPro" id="IPR033130">
    <property type="entry name" value="RNase_T2_His_AS_2"/>
</dbReference>
<sequence length="239" mass="26562">MIRRLATVLLALLTPAALSAQALQCRVPPRIAAPHPEGPSQQEPRRLLPIGSYTLALIWAPEACHNRSENIDSDFACGRGNRFGFTLHGLWPDGEGREWPQYCASAPILPEALIRRHLCATPSAQLLQHEYAKHGTCMGIAPAAYFARSTGLYGRLRFPDMNALAARRDLTVRQFATAFARVNPGLSADMIRLNVNRRGWLEEVWLCLDTRFAYRTCPVAQGGASATRRIRIQPLPRGR</sequence>
<evidence type="ECO:0000256" key="2">
    <source>
        <dbReference type="RuleBase" id="RU004328"/>
    </source>
</evidence>
<proteinExistence type="inferred from homology"/>
<dbReference type="PANTHER" id="PTHR11240">
    <property type="entry name" value="RIBONUCLEASE T2"/>
    <property type="match status" value="1"/>
</dbReference>
<dbReference type="SUPFAM" id="SSF55895">
    <property type="entry name" value="Ribonuclease Rh-like"/>
    <property type="match status" value="1"/>
</dbReference>